<keyword evidence="2" id="KW-0134">Cell wall</keyword>
<keyword evidence="7 8" id="KW-0720">Serine protease</keyword>
<dbReference type="InterPro" id="IPR023827">
    <property type="entry name" value="Peptidase_S8_Asp-AS"/>
</dbReference>
<dbReference type="InterPro" id="IPR003137">
    <property type="entry name" value="PA_domain"/>
</dbReference>
<keyword evidence="6 8" id="KW-0378">Hydrolase</keyword>
<dbReference type="Gene3D" id="3.50.30.30">
    <property type="match status" value="1"/>
</dbReference>
<dbReference type="Gene3D" id="2.60.40.10">
    <property type="entry name" value="Immunoglobulins"/>
    <property type="match status" value="1"/>
</dbReference>
<dbReference type="SUPFAM" id="SSF52743">
    <property type="entry name" value="Subtilisin-like"/>
    <property type="match status" value="1"/>
</dbReference>
<dbReference type="InterPro" id="IPR050131">
    <property type="entry name" value="Peptidase_S8_subtilisin-like"/>
</dbReference>
<dbReference type="CDD" id="cd07474">
    <property type="entry name" value="Peptidases_S8_subtilisin_Vpr-like"/>
    <property type="match status" value="1"/>
</dbReference>
<dbReference type="InterPro" id="IPR015500">
    <property type="entry name" value="Peptidase_S8_subtilisin-rel"/>
</dbReference>
<comment type="caution">
    <text evidence="13">The sequence shown here is derived from an EMBL/GenBank/DDBJ whole genome shotgun (WGS) entry which is preliminary data.</text>
</comment>
<dbReference type="InterPro" id="IPR036852">
    <property type="entry name" value="Peptidase_S8/S53_dom_sf"/>
</dbReference>
<proteinExistence type="inferred from homology"/>
<name>A0ABU9XKD8_9BACI</name>
<evidence type="ECO:0000256" key="7">
    <source>
        <dbReference type="ARBA" id="ARBA00022825"/>
    </source>
</evidence>
<evidence type="ECO:0000256" key="4">
    <source>
        <dbReference type="ARBA" id="ARBA00022670"/>
    </source>
</evidence>
<evidence type="ECO:0000256" key="1">
    <source>
        <dbReference type="ARBA" id="ARBA00011073"/>
    </source>
</evidence>
<evidence type="ECO:0000313" key="13">
    <source>
        <dbReference type="EMBL" id="MEN2767292.1"/>
    </source>
</evidence>
<dbReference type="PROSITE" id="PS00138">
    <property type="entry name" value="SUBTILASE_SER"/>
    <property type="match status" value="1"/>
</dbReference>
<dbReference type="PROSITE" id="PS00137">
    <property type="entry name" value="SUBTILASE_HIS"/>
    <property type="match status" value="1"/>
</dbReference>
<feature type="active site" description="Charge relay system" evidence="8">
    <location>
        <position position="469"/>
    </location>
</feature>
<evidence type="ECO:0000313" key="14">
    <source>
        <dbReference type="Proteomes" id="UP001444625"/>
    </source>
</evidence>
<accession>A0ABU9XKD8</accession>
<evidence type="ECO:0000256" key="10">
    <source>
        <dbReference type="SAM" id="SignalP"/>
    </source>
</evidence>
<evidence type="ECO:0000256" key="2">
    <source>
        <dbReference type="ARBA" id="ARBA00022512"/>
    </source>
</evidence>
<sequence length="738" mass="80867">MKGFYRFGMAFFIVVLGYFLLISTAVAAEENEQSIIIEVGGDPKEHRQYLESYHPFIEVIATYEKLFNGLALKGSPDDLAKMGTLDFVKAVHTVQVYQTNNGNTQQKYTEMEDLKTDGNVVLPSALNNTSYTGNGVTVGVIDTGVDYNHPDLQKNYIGGYDLVDLDDDPMETLQSEGMPTEHGSHVAGIIAANGSMKGVAPNAEIRAYRALGPGGSGTSVQVIAAMEQAVRDGVDIINLSLGNSVNGPDYPTSKAVNRAAELGIAVVIANGNSGPDNWTVGAPATASNALAVGAFAESERVPMLYDSLADRKIPLIPMMGSVPWEFSMDYEIVPSNTAELDGKIALIQRGKIPFYDLAKAAEDKGAIAVIIYNNEEGSFQGAITGRDVPIKIPVVSASKEEGEWLVKYATQNNHPYMDTIYEETRSGIAAFSSRGPVTVNWEIKPDVLAPGTNILSTVPGGYLPLQGTSMAAPHVSGVIALMKEAHPDWNNDQLFGALKTTAIRIEDKDGNPVEPIIQGAGRIDPQQAIETPTIIHHSSLSFGKIDGYRRSEKEEITIENTTNKKQQYSFRIPSKQKGLSWNLPLSFTVEAGEKRKIPIELSVTSPQLEKGIHQGWLELTSDNNTYHLPYLFINKTADYPKASGFEFSLKPFSDEEFVYRVYLTEAVRSVEVELYNPTTLLFDRTLFRMEDVKVGMNEGYMRKKDVGKPGRYLAVITLQLENGEYESYETELIIAPDL</sequence>
<evidence type="ECO:0000256" key="8">
    <source>
        <dbReference type="PROSITE-ProRule" id="PRU01240"/>
    </source>
</evidence>
<protein>
    <submittedName>
        <fullName evidence="13">S8 family serine peptidase</fullName>
    </submittedName>
</protein>
<evidence type="ECO:0000256" key="5">
    <source>
        <dbReference type="ARBA" id="ARBA00022729"/>
    </source>
</evidence>
<dbReference type="PROSITE" id="PS51892">
    <property type="entry name" value="SUBTILASE"/>
    <property type="match status" value="1"/>
</dbReference>
<dbReference type="EMBL" id="JBDIML010000002">
    <property type="protein sequence ID" value="MEN2767292.1"/>
    <property type="molecule type" value="Genomic_DNA"/>
</dbReference>
<dbReference type="InterPro" id="IPR013783">
    <property type="entry name" value="Ig-like_fold"/>
</dbReference>
<feature type="domain" description="Peptidase S8/S53" evidence="11">
    <location>
        <begin position="133"/>
        <end position="521"/>
    </location>
</feature>
<evidence type="ECO:0000256" key="6">
    <source>
        <dbReference type="ARBA" id="ARBA00022801"/>
    </source>
</evidence>
<dbReference type="RefSeq" id="WP_345824753.1">
    <property type="nucleotide sequence ID" value="NZ_JBDIML010000002.1"/>
</dbReference>
<keyword evidence="4 8" id="KW-0645">Protease</keyword>
<keyword evidence="5 10" id="KW-0732">Signal</keyword>
<comment type="similarity">
    <text evidence="1 8 9">Belongs to the peptidase S8 family.</text>
</comment>
<dbReference type="Pfam" id="PF00082">
    <property type="entry name" value="Peptidase_S8"/>
    <property type="match status" value="1"/>
</dbReference>
<feature type="active site" description="Charge relay system" evidence="8">
    <location>
        <position position="142"/>
    </location>
</feature>
<dbReference type="PANTHER" id="PTHR43806:SF65">
    <property type="entry name" value="SERINE PROTEASE APRX"/>
    <property type="match status" value="1"/>
</dbReference>
<dbReference type="PROSITE" id="PS00136">
    <property type="entry name" value="SUBTILASE_ASP"/>
    <property type="match status" value="1"/>
</dbReference>
<dbReference type="InterPro" id="IPR023828">
    <property type="entry name" value="Peptidase_S8_Ser-AS"/>
</dbReference>
<dbReference type="InterPro" id="IPR000209">
    <property type="entry name" value="Peptidase_S8/S53_dom"/>
</dbReference>
<dbReference type="Gene3D" id="3.40.50.200">
    <property type="entry name" value="Peptidase S8/S53 domain"/>
    <property type="match status" value="1"/>
</dbReference>
<keyword evidence="14" id="KW-1185">Reference proteome</keyword>
<dbReference type="InterPro" id="IPR046450">
    <property type="entry name" value="PA_dom_sf"/>
</dbReference>
<feature type="signal peptide" evidence="10">
    <location>
        <begin position="1"/>
        <end position="27"/>
    </location>
</feature>
<feature type="chain" id="PRO_5046435179" evidence="10">
    <location>
        <begin position="28"/>
        <end position="738"/>
    </location>
</feature>
<dbReference type="SUPFAM" id="SSF52025">
    <property type="entry name" value="PA domain"/>
    <property type="match status" value="1"/>
</dbReference>
<evidence type="ECO:0000256" key="9">
    <source>
        <dbReference type="RuleBase" id="RU003355"/>
    </source>
</evidence>
<dbReference type="PANTHER" id="PTHR43806">
    <property type="entry name" value="PEPTIDASE S8"/>
    <property type="match status" value="1"/>
</dbReference>
<dbReference type="InterPro" id="IPR034213">
    <property type="entry name" value="S8_Vpr-like"/>
</dbReference>
<gene>
    <name evidence="13" type="ORF">ABC228_08830</name>
</gene>
<evidence type="ECO:0000256" key="3">
    <source>
        <dbReference type="ARBA" id="ARBA00022525"/>
    </source>
</evidence>
<organism evidence="13 14">
    <name type="scientific">Ornithinibacillus xuwenensis</name>
    <dbReference type="NCBI Taxonomy" id="3144668"/>
    <lineage>
        <taxon>Bacteria</taxon>
        <taxon>Bacillati</taxon>
        <taxon>Bacillota</taxon>
        <taxon>Bacilli</taxon>
        <taxon>Bacillales</taxon>
        <taxon>Bacillaceae</taxon>
        <taxon>Ornithinibacillus</taxon>
    </lineage>
</organism>
<feature type="active site" description="Charge relay system" evidence="8">
    <location>
        <position position="182"/>
    </location>
</feature>
<evidence type="ECO:0000259" key="11">
    <source>
        <dbReference type="Pfam" id="PF00082"/>
    </source>
</evidence>
<feature type="domain" description="PA" evidence="12">
    <location>
        <begin position="338"/>
        <end position="405"/>
    </location>
</feature>
<dbReference type="Pfam" id="PF02225">
    <property type="entry name" value="PA"/>
    <property type="match status" value="1"/>
</dbReference>
<evidence type="ECO:0000259" key="12">
    <source>
        <dbReference type="Pfam" id="PF02225"/>
    </source>
</evidence>
<reference evidence="13 14" key="1">
    <citation type="submission" date="2024-05" db="EMBL/GenBank/DDBJ databases">
        <authorList>
            <person name="Haq I."/>
            <person name="Ullah Z."/>
            <person name="Ahmad R."/>
            <person name="Li M."/>
            <person name="Tong Y."/>
        </authorList>
    </citation>
    <scope>NUCLEOTIDE SEQUENCE [LARGE SCALE GENOMIC DNA]</scope>
    <source>
        <strain evidence="13 14">16A2E</strain>
    </source>
</reference>
<dbReference type="PRINTS" id="PR00723">
    <property type="entry name" value="SUBTILISIN"/>
</dbReference>
<keyword evidence="3" id="KW-0964">Secreted</keyword>
<dbReference type="InterPro" id="IPR022398">
    <property type="entry name" value="Peptidase_S8_His-AS"/>
</dbReference>
<dbReference type="Proteomes" id="UP001444625">
    <property type="component" value="Unassembled WGS sequence"/>
</dbReference>